<dbReference type="Gene3D" id="2.60.40.10">
    <property type="entry name" value="Immunoglobulins"/>
    <property type="match status" value="1"/>
</dbReference>
<dbReference type="PANTHER" id="PTHR34512:SF30">
    <property type="entry name" value="OUTER MEMBRANE PROTEIN ASSEMBLY FACTOR BAMB"/>
    <property type="match status" value="1"/>
</dbReference>
<name>A0ABR7TJA2_9BACT</name>
<keyword evidence="1" id="KW-0732">Signal</keyword>
<dbReference type="Gene3D" id="2.40.128.630">
    <property type="match status" value="1"/>
</dbReference>
<dbReference type="Proteomes" id="UP000659124">
    <property type="component" value="Unassembled WGS sequence"/>
</dbReference>
<dbReference type="PROSITE" id="PS51257">
    <property type="entry name" value="PROKAR_LIPOPROTEIN"/>
    <property type="match status" value="1"/>
</dbReference>
<dbReference type="InterPro" id="IPR015943">
    <property type="entry name" value="WD40/YVTN_repeat-like_dom_sf"/>
</dbReference>
<evidence type="ECO:0000259" key="2">
    <source>
        <dbReference type="PROSITE" id="PS50853"/>
    </source>
</evidence>
<gene>
    <name evidence="3" type="ORF">ICL07_09285</name>
</gene>
<sequence>MHKILFFVATFILALAACKKIAEKINFPPDQFSVVVARKATTAKLTWNGATDPDGDTLTFAVELEGQSLVNGLTVTQYEITGLLPYQGYKGKVIATDPKGLKRIVDFEIIPYGEQLLVYEMISHLASFDLDGNRAWEHNWDCRGAPVVFGDTLIVSMGSSIIAARASDGEMLWIKKDMPTGRIRYPMLHNGIVYVEAAAKLHALNVVDGSTIWSMNCDSRRDLAIGNETLYLLDVDANDKAKVHLKAIHLKTGMLKWSVSLSSSAVSALVAKNGMLYFTQAASWDKPDYLLAFDANTGIEKWRYELPGSSLFVEESGAPVILGDIIYIPVLQTSSLVNKTLLYAFHANDGKLVWKQYLENIYTGVDELAADATGIYACGNNQLIKVNPANGSVIWSQSGDFSGSITLTEENVFTTSGGIRGTVMAFNVATGQSKRVVNGSANYFYSPVAYKNEKVFYPARSPMSTKN</sequence>
<dbReference type="InterPro" id="IPR003961">
    <property type="entry name" value="FN3_dom"/>
</dbReference>
<evidence type="ECO:0000256" key="1">
    <source>
        <dbReference type="SAM" id="SignalP"/>
    </source>
</evidence>
<dbReference type="InterPro" id="IPR002372">
    <property type="entry name" value="PQQ_rpt_dom"/>
</dbReference>
<organism evidence="3 4">
    <name type="scientific">Chitinophaga qingshengii</name>
    <dbReference type="NCBI Taxonomy" id="1569794"/>
    <lineage>
        <taxon>Bacteria</taxon>
        <taxon>Pseudomonadati</taxon>
        <taxon>Bacteroidota</taxon>
        <taxon>Chitinophagia</taxon>
        <taxon>Chitinophagales</taxon>
        <taxon>Chitinophagaceae</taxon>
        <taxon>Chitinophaga</taxon>
    </lineage>
</organism>
<dbReference type="InterPro" id="IPR013783">
    <property type="entry name" value="Ig-like_fold"/>
</dbReference>
<protein>
    <submittedName>
        <fullName evidence="3">PQQ-binding-like beta-propeller repeat protein</fullName>
    </submittedName>
</protein>
<dbReference type="InterPro" id="IPR011047">
    <property type="entry name" value="Quinoprotein_ADH-like_sf"/>
</dbReference>
<dbReference type="Pfam" id="PF13360">
    <property type="entry name" value="PQQ_2"/>
    <property type="match status" value="2"/>
</dbReference>
<proteinExistence type="predicted"/>
<comment type="caution">
    <text evidence="3">The sequence shown here is derived from an EMBL/GenBank/DDBJ whole genome shotgun (WGS) entry which is preliminary data.</text>
</comment>
<dbReference type="SUPFAM" id="SSF50998">
    <property type="entry name" value="Quinoprotein alcohol dehydrogenase-like"/>
    <property type="match status" value="2"/>
</dbReference>
<dbReference type="SMART" id="SM00564">
    <property type="entry name" value="PQQ"/>
    <property type="match status" value="7"/>
</dbReference>
<feature type="chain" id="PRO_5046621682" evidence="1">
    <location>
        <begin position="17"/>
        <end position="467"/>
    </location>
</feature>
<feature type="domain" description="Fibronectin type-III" evidence="2">
    <location>
        <begin position="28"/>
        <end position="115"/>
    </location>
</feature>
<dbReference type="RefSeq" id="WP_188087630.1">
    <property type="nucleotide sequence ID" value="NZ_JACVFC010000001.1"/>
</dbReference>
<dbReference type="InterPro" id="IPR036116">
    <property type="entry name" value="FN3_sf"/>
</dbReference>
<dbReference type="EMBL" id="JACVFC010000001">
    <property type="protein sequence ID" value="MBC9930563.1"/>
    <property type="molecule type" value="Genomic_DNA"/>
</dbReference>
<evidence type="ECO:0000313" key="4">
    <source>
        <dbReference type="Proteomes" id="UP000659124"/>
    </source>
</evidence>
<keyword evidence="4" id="KW-1185">Reference proteome</keyword>
<dbReference type="PROSITE" id="PS50853">
    <property type="entry name" value="FN3"/>
    <property type="match status" value="1"/>
</dbReference>
<dbReference type="CDD" id="cd00063">
    <property type="entry name" value="FN3"/>
    <property type="match status" value="1"/>
</dbReference>
<feature type="signal peptide" evidence="1">
    <location>
        <begin position="1"/>
        <end position="16"/>
    </location>
</feature>
<dbReference type="PANTHER" id="PTHR34512">
    <property type="entry name" value="CELL SURFACE PROTEIN"/>
    <property type="match status" value="1"/>
</dbReference>
<dbReference type="SUPFAM" id="SSF49265">
    <property type="entry name" value="Fibronectin type III"/>
    <property type="match status" value="1"/>
</dbReference>
<dbReference type="InterPro" id="IPR018391">
    <property type="entry name" value="PQQ_b-propeller_rpt"/>
</dbReference>
<evidence type="ECO:0000313" key="3">
    <source>
        <dbReference type="EMBL" id="MBC9930563.1"/>
    </source>
</evidence>
<accession>A0ABR7TJA2</accession>
<dbReference type="Gene3D" id="2.130.10.10">
    <property type="entry name" value="YVTN repeat-like/Quinoprotein amine dehydrogenase"/>
    <property type="match status" value="1"/>
</dbReference>
<reference evidence="3 4" key="1">
    <citation type="submission" date="2020-09" db="EMBL/GenBank/DDBJ databases">
        <title>Genome sequences of type strains of Chitinophaga qingshengii and Chitinophaga varians.</title>
        <authorList>
            <person name="Kittiwongwattana C."/>
        </authorList>
    </citation>
    <scope>NUCLEOTIDE SEQUENCE [LARGE SCALE GENOMIC DNA]</scope>
    <source>
        <strain evidence="3 4">JCM 30026</strain>
    </source>
</reference>